<dbReference type="PROSITE" id="PS50056">
    <property type="entry name" value="TYR_PHOSPHATASE_2"/>
    <property type="match status" value="1"/>
</dbReference>
<accession>A0AAE0GVZ8</accession>
<dbReference type="InterPro" id="IPR000387">
    <property type="entry name" value="Tyr_Pase_dom"/>
</dbReference>
<dbReference type="Proteomes" id="UP001190700">
    <property type="component" value="Unassembled WGS sequence"/>
</dbReference>
<reference evidence="6 7" key="1">
    <citation type="journal article" date="2015" name="Genome Biol. Evol.">
        <title>Comparative Genomics of a Bacterivorous Green Alga Reveals Evolutionary Causalities and Consequences of Phago-Mixotrophic Mode of Nutrition.</title>
        <authorList>
            <person name="Burns J.A."/>
            <person name="Paasch A."/>
            <person name="Narechania A."/>
            <person name="Kim E."/>
        </authorList>
    </citation>
    <scope>NUCLEOTIDE SEQUENCE [LARGE SCALE GENOMIC DNA]</scope>
    <source>
        <strain evidence="6 7">PLY_AMNH</strain>
    </source>
</reference>
<dbReference type="AlphaFoldDB" id="A0AAE0GVZ8"/>
<evidence type="ECO:0000259" key="4">
    <source>
        <dbReference type="PROSITE" id="PS50054"/>
    </source>
</evidence>
<comment type="caution">
    <text evidence="6">The sequence shown here is derived from an EMBL/GenBank/DDBJ whole genome shotgun (WGS) entry which is preliminary data.</text>
</comment>
<evidence type="ECO:0000256" key="1">
    <source>
        <dbReference type="ARBA" id="ARBA00022801"/>
    </source>
</evidence>
<feature type="domain" description="Tyrosine-protein phosphatase" evidence="4">
    <location>
        <begin position="1"/>
        <end position="113"/>
    </location>
</feature>
<organism evidence="6 7">
    <name type="scientific">Cymbomonas tetramitiformis</name>
    <dbReference type="NCBI Taxonomy" id="36881"/>
    <lineage>
        <taxon>Eukaryota</taxon>
        <taxon>Viridiplantae</taxon>
        <taxon>Chlorophyta</taxon>
        <taxon>Pyramimonadophyceae</taxon>
        <taxon>Pyramimonadales</taxon>
        <taxon>Pyramimonadaceae</taxon>
        <taxon>Cymbomonas</taxon>
    </lineage>
</organism>
<dbReference type="Pfam" id="PF00782">
    <property type="entry name" value="DSPc"/>
    <property type="match status" value="1"/>
</dbReference>
<dbReference type="InterPro" id="IPR044212">
    <property type="entry name" value="IBR5-like"/>
</dbReference>
<dbReference type="SUPFAM" id="SSF52799">
    <property type="entry name" value="(Phosphotyrosine protein) phosphatases II"/>
    <property type="match status" value="1"/>
</dbReference>
<dbReference type="GO" id="GO:0005634">
    <property type="term" value="C:nucleus"/>
    <property type="evidence" value="ECO:0007669"/>
    <property type="project" value="TreeGrafter"/>
</dbReference>
<evidence type="ECO:0000256" key="2">
    <source>
        <dbReference type="ARBA" id="ARBA00022912"/>
    </source>
</evidence>
<dbReference type="InterPro" id="IPR029021">
    <property type="entry name" value="Prot-tyrosine_phosphatase-like"/>
</dbReference>
<feature type="domain" description="Tyrosine specific protein phosphatases" evidence="5">
    <location>
        <begin position="37"/>
        <end position="102"/>
    </location>
</feature>
<keyword evidence="1" id="KW-0378">Hydrolase</keyword>
<evidence type="ECO:0000256" key="3">
    <source>
        <dbReference type="SAM" id="MobiDB-lite"/>
    </source>
</evidence>
<dbReference type="PANTHER" id="PTHR47244">
    <property type="entry name" value="PROTEIN-TYROSINE-PHOSPHATASE IBR5"/>
    <property type="match status" value="1"/>
</dbReference>
<dbReference type="Gene3D" id="3.90.190.10">
    <property type="entry name" value="Protein tyrosine phosphatase superfamily"/>
    <property type="match status" value="1"/>
</dbReference>
<dbReference type="PROSITE" id="PS00383">
    <property type="entry name" value="TYR_PHOSPHATASE_1"/>
    <property type="match status" value="1"/>
</dbReference>
<dbReference type="PANTHER" id="PTHR47244:SF1">
    <property type="entry name" value="PROTEIN-TYROSINE-PHOSPHATASE IBR5"/>
    <property type="match status" value="1"/>
</dbReference>
<evidence type="ECO:0000259" key="5">
    <source>
        <dbReference type="PROSITE" id="PS50056"/>
    </source>
</evidence>
<dbReference type="InterPro" id="IPR016130">
    <property type="entry name" value="Tyr_Pase_AS"/>
</dbReference>
<evidence type="ECO:0000313" key="6">
    <source>
        <dbReference type="EMBL" id="KAK3285337.1"/>
    </source>
</evidence>
<dbReference type="InterPro" id="IPR020422">
    <property type="entry name" value="TYR_PHOSPHATASE_DUAL_dom"/>
</dbReference>
<dbReference type="GO" id="GO:0009738">
    <property type="term" value="P:abscisic acid-activated signaling pathway"/>
    <property type="evidence" value="ECO:0007669"/>
    <property type="project" value="InterPro"/>
</dbReference>
<dbReference type="GO" id="GO:0009734">
    <property type="term" value="P:auxin-activated signaling pathway"/>
    <property type="evidence" value="ECO:0007669"/>
    <property type="project" value="InterPro"/>
</dbReference>
<dbReference type="PROSITE" id="PS50054">
    <property type="entry name" value="TYR_PHOSPHATASE_DUAL"/>
    <property type="match status" value="1"/>
</dbReference>
<proteinExistence type="predicted"/>
<feature type="compositionally biased region" description="Polar residues" evidence="3">
    <location>
        <begin position="161"/>
        <end position="180"/>
    </location>
</feature>
<keyword evidence="7" id="KW-1185">Reference proteome</keyword>
<dbReference type="GO" id="GO:0033549">
    <property type="term" value="F:MAP kinase phosphatase activity"/>
    <property type="evidence" value="ECO:0007669"/>
    <property type="project" value="InterPro"/>
</dbReference>
<protein>
    <submittedName>
        <fullName evidence="6">Dual specificity phosphatase, catalytic domain</fullName>
    </submittedName>
</protein>
<gene>
    <name evidence="6" type="ORF">CYMTET_7053</name>
</gene>
<feature type="region of interest" description="Disordered" evidence="3">
    <location>
        <begin position="150"/>
        <end position="180"/>
    </location>
</feature>
<sequence>MLGVKYIVNTVPNCQNLYRNSFNYFNVTESGKTVPLEECLNFIASVEQESARVLVHCMSGKSRSTSVVVAFLMKSRGWTLAQSLEYVVQRRPTVDLTEEAKQQLQAFEQHVPGRAQAALPIPSMVPQPPATPVFGGGFPPCPTQPLFNFGGTERPPPPPNFTGQSSVFSLGTSGQGSERPQTFVFGARHEVSAQALDARTDGMDTGG</sequence>
<dbReference type="SMART" id="SM00195">
    <property type="entry name" value="DSPc"/>
    <property type="match status" value="1"/>
</dbReference>
<keyword evidence="2" id="KW-0904">Protein phosphatase</keyword>
<evidence type="ECO:0000313" key="7">
    <source>
        <dbReference type="Proteomes" id="UP001190700"/>
    </source>
</evidence>
<dbReference type="InterPro" id="IPR000340">
    <property type="entry name" value="Dual-sp_phosphatase_cat-dom"/>
</dbReference>
<name>A0AAE0GVZ8_9CHLO</name>
<dbReference type="EMBL" id="LGRX02001872">
    <property type="protein sequence ID" value="KAK3285337.1"/>
    <property type="molecule type" value="Genomic_DNA"/>
</dbReference>